<dbReference type="EMBL" id="HACA01009745">
    <property type="protein sequence ID" value="CDW27106.1"/>
    <property type="molecule type" value="Transcribed_RNA"/>
</dbReference>
<evidence type="ECO:0000313" key="1">
    <source>
        <dbReference type="EMBL" id="CDW27106.1"/>
    </source>
</evidence>
<dbReference type="AlphaFoldDB" id="A0A0K2TNU8"/>
<dbReference type="PANTHER" id="PTHR46114:SF2">
    <property type="entry name" value="CULLIN N-TERMINAL DOMAIN-CONTAINING PROTEIN"/>
    <property type="match status" value="1"/>
</dbReference>
<accession>A0A0K2TNU8</accession>
<name>A0A0K2TNU8_LEPSM</name>
<sequence length="114" mass="13363">DLNLPKQSSELLASRLQECNMLTMDTSVTFYRNRDAELRKFFDSENHFVYCSDIEGLLVAVGLPACHSSEWRLFIDSSKKKFKVCFNKHNVNIYGCILIGYKIVLERLKYHDHR</sequence>
<reference evidence="1" key="1">
    <citation type="submission" date="2014-05" db="EMBL/GenBank/DDBJ databases">
        <authorList>
            <person name="Chronopoulou M."/>
        </authorList>
    </citation>
    <scope>NUCLEOTIDE SEQUENCE</scope>
    <source>
        <tissue evidence="1">Whole organism</tissue>
    </source>
</reference>
<proteinExistence type="predicted"/>
<organism evidence="1">
    <name type="scientific">Lepeophtheirus salmonis</name>
    <name type="common">Salmon louse</name>
    <name type="synonym">Caligus salmonis</name>
    <dbReference type="NCBI Taxonomy" id="72036"/>
    <lineage>
        <taxon>Eukaryota</taxon>
        <taxon>Metazoa</taxon>
        <taxon>Ecdysozoa</taxon>
        <taxon>Arthropoda</taxon>
        <taxon>Crustacea</taxon>
        <taxon>Multicrustacea</taxon>
        <taxon>Hexanauplia</taxon>
        <taxon>Copepoda</taxon>
        <taxon>Siphonostomatoida</taxon>
        <taxon>Caligidae</taxon>
        <taxon>Lepeophtheirus</taxon>
    </lineage>
</organism>
<dbReference type="PANTHER" id="PTHR46114">
    <property type="entry name" value="APPLE DOMAIN-CONTAINING PROTEIN"/>
    <property type="match status" value="1"/>
</dbReference>
<protein>
    <submittedName>
        <fullName evidence="1">Putative LOC100905082 [Metaseiulus occidentalis]</fullName>
    </submittedName>
</protein>
<feature type="non-terminal residue" evidence="1">
    <location>
        <position position="1"/>
    </location>
</feature>